<keyword evidence="2" id="KW-1185">Reference proteome</keyword>
<protein>
    <submittedName>
        <fullName evidence="1">Uncharacterized protein DUF4003</fullName>
    </submittedName>
</protein>
<evidence type="ECO:0000313" key="1">
    <source>
        <dbReference type="EMBL" id="SNX74942.1"/>
    </source>
</evidence>
<dbReference type="Proteomes" id="UP000219546">
    <property type="component" value="Unassembled WGS sequence"/>
</dbReference>
<organism evidence="1 2">
    <name type="scientific">Bacillus oleivorans</name>
    <dbReference type="NCBI Taxonomy" id="1448271"/>
    <lineage>
        <taxon>Bacteria</taxon>
        <taxon>Bacillati</taxon>
        <taxon>Bacillota</taxon>
        <taxon>Bacilli</taxon>
        <taxon>Bacillales</taxon>
        <taxon>Bacillaceae</taxon>
        <taxon>Bacillus</taxon>
    </lineage>
</organism>
<dbReference type="RefSeq" id="WP_097160209.1">
    <property type="nucleotide sequence ID" value="NZ_JBEPMQ010000011.1"/>
</dbReference>
<proteinExistence type="predicted"/>
<dbReference type="Pfam" id="PF13170">
    <property type="entry name" value="DUF4003"/>
    <property type="match status" value="1"/>
</dbReference>
<gene>
    <name evidence="1" type="ORF">SAMN05877753_110175</name>
</gene>
<sequence length="329" mass="37700">MNHQIIDQNLNDYIQIYSLLKEKLKWKIADQRTLMLIASMYVINKKNFQIDRFLKISDYIKNNVGAFSTLKSYQRFTTAAMLDIHFENPEKIFGDYIELYEELVNGGFNRGAFTYIAAFTLLKDTNLLTNRKEKIERAMAVYKGMQKKHFFLTNSADYPLAVMVAARKEPVEKLMDVIELFYNQLNENGFKKGNDLQFLSHILSLDHETDSSKLVNRCIRLQDTFHQLGRKPKPTHYPEIGMLALIEDGANEIKTIERVTEELNTNKLFKWHKDMNFMMAVNLTISSKIEDPSFIETGFHSIIEALIQAQQAAMIAAAAGVTAASSSGS</sequence>
<dbReference type="InterPro" id="IPR025062">
    <property type="entry name" value="DUF4003"/>
</dbReference>
<name>A0A285D566_9BACI</name>
<evidence type="ECO:0000313" key="2">
    <source>
        <dbReference type="Proteomes" id="UP000219546"/>
    </source>
</evidence>
<dbReference type="AlphaFoldDB" id="A0A285D566"/>
<dbReference type="EMBL" id="OAOP01000010">
    <property type="protein sequence ID" value="SNX74942.1"/>
    <property type="molecule type" value="Genomic_DNA"/>
</dbReference>
<reference evidence="1 2" key="1">
    <citation type="submission" date="2017-08" db="EMBL/GenBank/DDBJ databases">
        <authorList>
            <person name="de Groot N.N."/>
        </authorList>
    </citation>
    <scope>NUCLEOTIDE SEQUENCE [LARGE SCALE GENOMIC DNA]</scope>
    <source>
        <strain evidence="1 2">JC228</strain>
    </source>
</reference>
<dbReference type="OrthoDB" id="1778393at2"/>
<accession>A0A285D566</accession>